<sequence length="531" mass="60413">LHLAENRRDSRVERRAGRNWEKPVDRSIPCGNSAHTSRLQPLPGVTARSRGDSADIFRRQESSASIKAEKMEIQPISSGDKRVAHQSKLRKWRLQAGVPSVSRVCSREREGDSADIFRRQESSAHQSKLRKWRLQAGVPSVSRTKSPSFLGLQTKARHKLRKNRLSTIVLVSQQDVLSSSNFDRLNLYQGPRGELSSERIRKRVRRPLNAPAGRLKAAPIPRGPVCLSVQHFCAASLHRRICLDKHIMEVREGNPPGCWEEFIKRMPHLVRQADKTGEEKKMCPLCTNFRKIEMTSHKGDNSTIPTDNLLGVNPLSHSRGSNVNEPEIKGRSDRAKPNLLYGWTDENKRRRDRAKPKLLYGWTDAGMGPFGTRSELALTQAKLFSELKEALAIMLSVTADFTETATPLELTSPKRKTKTPRKRLDRPSNTFLKFLFLYSPWFVSSIMHSCKVSLFPLFAYYRQSSRSSDIRVIFFPTFLHTAAPPARSKTIITSVTRLMLLTQHCALVHGVWIWVKSHRRERLVSIPNGCR</sequence>
<protein>
    <submittedName>
        <fullName evidence="2">Uncharacterized protein</fullName>
    </submittedName>
</protein>
<organism evidence="2 3">
    <name type="scientific">Elysia crispata</name>
    <name type="common">lettuce slug</name>
    <dbReference type="NCBI Taxonomy" id="231223"/>
    <lineage>
        <taxon>Eukaryota</taxon>
        <taxon>Metazoa</taxon>
        <taxon>Spiralia</taxon>
        <taxon>Lophotrochozoa</taxon>
        <taxon>Mollusca</taxon>
        <taxon>Gastropoda</taxon>
        <taxon>Heterobranchia</taxon>
        <taxon>Euthyneura</taxon>
        <taxon>Panpulmonata</taxon>
        <taxon>Sacoglossa</taxon>
        <taxon>Placobranchoidea</taxon>
        <taxon>Plakobranchidae</taxon>
        <taxon>Elysia</taxon>
    </lineage>
</organism>
<feature type="region of interest" description="Disordered" evidence="1">
    <location>
        <begin position="1"/>
        <end position="51"/>
    </location>
</feature>
<name>A0AAE1BDT5_9GAST</name>
<accession>A0AAE1BDT5</accession>
<feature type="region of interest" description="Disordered" evidence="1">
    <location>
        <begin position="312"/>
        <end position="331"/>
    </location>
</feature>
<dbReference type="Proteomes" id="UP001283361">
    <property type="component" value="Unassembled WGS sequence"/>
</dbReference>
<proteinExistence type="predicted"/>
<reference evidence="2" key="1">
    <citation type="journal article" date="2023" name="G3 (Bethesda)">
        <title>A reference genome for the long-term kleptoplast-retaining sea slug Elysia crispata morphotype clarki.</title>
        <authorList>
            <person name="Eastman K.E."/>
            <person name="Pendleton A.L."/>
            <person name="Shaikh M.A."/>
            <person name="Suttiyut T."/>
            <person name="Ogas R."/>
            <person name="Tomko P."/>
            <person name="Gavelis G."/>
            <person name="Widhalm J.R."/>
            <person name="Wisecaver J.H."/>
        </authorList>
    </citation>
    <scope>NUCLEOTIDE SEQUENCE</scope>
    <source>
        <strain evidence="2">ECLA1</strain>
    </source>
</reference>
<evidence type="ECO:0000313" key="3">
    <source>
        <dbReference type="Proteomes" id="UP001283361"/>
    </source>
</evidence>
<feature type="compositionally biased region" description="Basic and acidic residues" evidence="1">
    <location>
        <begin position="1"/>
        <end position="25"/>
    </location>
</feature>
<gene>
    <name evidence="2" type="ORF">RRG08_015698</name>
</gene>
<evidence type="ECO:0000313" key="2">
    <source>
        <dbReference type="EMBL" id="KAK3804124.1"/>
    </source>
</evidence>
<evidence type="ECO:0000256" key="1">
    <source>
        <dbReference type="SAM" id="MobiDB-lite"/>
    </source>
</evidence>
<comment type="caution">
    <text evidence="2">The sequence shown here is derived from an EMBL/GenBank/DDBJ whole genome shotgun (WGS) entry which is preliminary data.</text>
</comment>
<feature type="non-terminal residue" evidence="2">
    <location>
        <position position="1"/>
    </location>
</feature>
<dbReference type="EMBL" id="JAWDGP010000040">
    <property type="protein sequence ID" value="KAK3804124.1"/>
    <property type="molecule type" value="Genomic_DNA"/>
</dbReference>
<keyword evidence="3" id="KW-1185">Reference proteome</keyword>
<feature type="compositionally biased region" description="Polar residues" evidence="1">
    <location>
        <begin position="315"/>
        <end position="324"/>
    </location>
</feature>
<dbReference type="AlphaFoldDB" id="A0AAE1BDT5"/>